<feature type="non-terminal residue" evidence="1">
    <location>
        <position position="205"/>
    </location>
</feature>
<name>A0A9W4T5B4_9GLOM</name>
<evidence type="ECO:0000313" key="2">
    <source>
        <dbReference type="Proteomes" id="UP001153678"/>
    </source>
</evidence>
<proteinExistence type="predicted"/>
<dbReference type="Proteomes" id="UP001153678">
    <property type="component" value="Unassembled WGS sequence"/>
</dbReference>
<keyword evidence="2" id="KW-1185">Reference proteome</keyword>
<comment type="caution">
    <text evidence="1">The sequence shown here is derived from an EMBL/GenBank/DDBJ whole genome shotgun (WGS) entry which is preliminary data.</text>
</comment>
<dbReference type="OrthoDB" id="2429935at2759"/>
<accession>A0A9W4T5B4</accession>
<sequence>MEQFLADDLKGKQTRNGTMYHEEFRNRFWVKPVHYSNENYLVSILSCDELAMRNDKSLTSILKNEIVNHQDIPFMPINIEESKEHLINSQKVVITIISIKNILTTGNDNKGSTVNMSLFQKECIKAYPIYSYHTEKKLYLHIIISNKDQRFTAFNIISSYNSKIDSEYKIETALDNTDTYYRKVVREYQISLFGWELISDYRYNF</sequence>
<organism evidence="1 2">
    <name type="scientific">Funneliformis geosporum</name>
    <dbReference type="NCBI Taxonomy" id="1117311"/>
    <lineage>
        <taxon>Eukaryota</taxon>
        <taxon>Fungi</taxon>
        <taxon>Fungi incertae sedis</taxon>
        <taxon>Mucoromycota</taxon>
        <taxon>Glomeromycotina</taxon>
        <taxon>Glomeromycetes</taxon>
        <taxon>Glomerales</taxon>
        <taxon>Glomeraceae</taxon>
        <taxon>Funneliformis</taxon>
    </lineage>
</organism>
<evidence type="ECO:0000313" key="1">
    <source>
        <dbReference type="EMBL" id="CAI2190955.1"/>
    </source>
</evidence>
<gene>
    <name evidence="1" type="ORF">FWILDA_LOCUS14833</name>
</gene>
<dbReference type="EMBL" id="CAMKVN010006971">
    <property type="protein sequence ID" value="CAI2190955.1"/>
    <property type="molecule type" value="Genomic_DNA"/>
</dbReference>
<reference evidence="1" key="1">
    <citation type="submission" date="2022-08" db="EMBL/GenBank/DDBJ databases">
        <authorList>
            <person name="Kallberg Y."/>
            <person name="Tangrot J."/>
            <person name="Rosling A."/>
        </authorList>
    </citation>
    <scope>NUCLEOTIDE SEQUENCE</scope>
    <source>
        <strain evidence="1">Wild A</strain>
    </source>
</reference>
<protein>
    <submittedName>
        <fullName evidence="1">15155_t:CDS:1</fullName>
    </submittedName>
</protein>
<dbReference type="AlphaFoldDB" id="A0A9W4T5B4"/>